<comment type="caution">
    <text evidence="1">The sequence shown here is derived from an EMBL/GenBank/DDBJ whole genome shotgun (WGS) entry which is preliminary data.</text>
</comment>
<reference evidence="1 2" key="1">
    <citation type="submission" date="2023-05" db="EMBL/GenBank/DDBJ databases">
        <title>Novel species of genus Flectobacillus isolated from stream in China.</title>
        <authorList>
            <person name="Lu H."/>
        </authorList>
    </citation>
    <scope>NUCLEOTIDE SEQUENCE [LARGE SCALE GENOMIC DNA]</scope>
    <source>
        <strain evidence="1 2">LFS242W</strain>
    </source>
</reference>
<proteinExistence type="predicted"/>
<sequence>MINLIYLDIDLYEYQVLRIISYRQYQLIKAHFRVQKSVTIEPALVVATLYTNCFLVSPELIKIKKNGLKRLKLQYYEAQALFNILGLDSSNASQNIRDKLDQEITDWKPSYSKNCQDWYNESGLEPAWGKFEEMTEEMAEAVEEFYNKNFLDNG</sequence>
<dbReference type="EMBL" id="JASHIE010000006">
    <property type="protein sequence ID" value="MDI9875052.1"/>
    <property type="molecule type" value="Genomic_DNA"/>
</dbReference>
<name>A0ABT6Z1Q9_9BACT</name>
<dbReference type="RefSeq" id="WP_283381803.1">
    <property type="nucleotide sequence ID" value="NZ_JASHIE010000006.1"/>
</dbReference>
<accession>A0ABT6Z1Q9</accession>
<evidence type="ECO:0000313" key="1">
    <source>
        <dbReference type="EMBL" id="MDI9875052.1"/>
    </source>
</evidence>
<protein>
    <submittedName>
        <fullName evidence="1">Uncharacterized protein</fullName>
    </submittedName>
</protein>
<keyword evidence="2" id="KW-1185">Reference proteome</keyword>
<dbReference type="Proteomes" id="UP001225761">
    <property type="component" value="Unassembled WGS sequence"/>
</dbReference>
<evidence type="ECO:0000313" key="2">
    <source>
        <dbReference type="Proteomes" id="UP001225761"/>
    </source>
</evidence>
<organism evidence="1 2">
    <name type="scientific">Flectobacillus rivi</name>
    <dbReference type="NCBI Taxonomy" id="2984209"/>
    <lineage>
        <taxon>Bacteria</taxon>
        <taxon>Pseudomonadati</taxon>
        <taxon>Bacteroidota</taxon>
        <taxon>Cytophagia</taxon>
        <taxon>Cytophagales</taxon>
        <taxon>Flectobacillaceae</taxon>
        <taxon>Flectobacillus</taxon>
    </lineage>
</organism>
<gene>
    <name evidence="1" type="ORF">QM481_10990</name>
</gene>